<dbReference type="Proteomes" id="UP000479190">
    <property type="component" value="Unassembled WGS sequence"/>
</dbReference>
<keyword evidence="3" id="KW-1185">Reference proteome</keyword>
<feature type="compositionally biased region" description="Low complexity" evidence="1">
    <location>
        <begin position="51"/>
        <end position="62"/>
    </location>
</feature>
<feature type="non-terminal residue" evidence="2">
    <location>
        <position position="88"/>
    </location>
</feature>
<sequence length="88" mass="10460">MFQLRNRQNAGNRTIHRRFALLGRNLLRPGEWKLPLPFTEEKEKVQEQMRQRQQAYQAGYNQDSPSDPLQVGQKVWLRTSPILEGERK</sequence>
<gene>
    <name evidence="2" type="ORF">TBRA_LOCUS6568</name>
</gene>
<dbReference type="AlphaFoldDB" id="A0A6H5IGX6"/>
<evidence type="ECO:0000313" key="2">
    <source>
        <dbReference type="EMBL" id="CAB0034670.1"/>
    </source>
</evidence>
<organism evidence="2 3">
    <name type="scientific">Trichogramma brassicae</name>
    <dbReference type="NCBI Taxonomy" id="86971"/>
    <lineage>
        <taxon>Eukaryota</taxon>
        <taxon>Metazoa</taxon>
        <taxon>Ecdysozoa</taxon>
        <taxon>Arthropoda</taxon>
        <taxon>Hexapoda</taxon>
        <taxon>Insecta</taxon>
        <taxon>Pterygota</taxon>
        <taxon>Neoptera</taxon>
        <taxon>Endopterygota</taxon>
        <taxon>Hymenoptera</taxon>
        <taxon>Apocrita</taxon>
        <taxon>Proctotrupomorpha</taxon>
        <taxon>Chalcidoidea</taxon>
        <taxon>Trichogrammatidae</taxon>
        <taxon>Trichogramma</taxon>
    </lineage>
</organism>
<dbReference type="EMBL" id="CADCXV010000750">
    <property type="protein sequence ID" value="CAB0034670.1"/>
    <property type="molecule type" value="Genomic_DNA"/>
</dbReference>
<protein>
    <submittedName>
        <fullName evidence="2">Uncharacterized protein</fullName>
    </submittedName>
</protein>
<evidence type="ECO:0000313" key="3">
    <source>
        <dbReference type="Proteomes" id="UP000479190"/>
    </source>
</evidence>
<proteinExistence type="predicted"/>
<reference evidence="2 3" key="1">
    <citation type="submission" date="2020-02" db="EMBL/GenBank/DDBJ databases">
        <authorList>
            <person name="Ferguson B K."/>
        </authorList>
    </citation>
    <scope>NUCLEOTIDE SEQUENCE [LARGE SCALE GENOMIC DNA]</scope>
</reference>
<evidence type="ECO:0000256" key="1">
    <source>
        <dbReference type="SAM" id="MobiDB-lite"/>
    </source>
</evidence>
<feature type="region of interest" description="Disordered" evidence="1">
    <location>
        <begin position="43"/>
        <end position="72"/>
    </location>
</feature>
<accession>A0A6H5IGX6</accession>
<name>A0A6H5IGX6_9HYME</name>